<gene>
    <name evidence="2" type="ORF">soil367_18730</name>
</gene>
<evidence type="ECO:0000313" key="3">
    <source>
        <dbReference type="Proteomes" id="UP000298049"/>
    </source>
</evidence>
<organism evidence="2 3">
    <name type="scientific">Hydrocarboniclastica marina</name>
    <dbReference type="NCBI Taxonomy" id="2259620"/>
    <lineage>
        <taxon>Bacteria</taxon>
        <taxon>Pseudomonadati</taxon>
        <taxon>Pseudomonadota</taxon>
        <taxon>Gammaproteobacteria</taxon>
        <taxon>Alteromonadales</taxon>
        <taxon>Alteromonadaceae</taxon>
        <taxon>Hydrocarboniclastica</taxon>
    </lineage>
</organism>
<dbReference type="Proteomes" id="UP000298049">
    <property type="component" value="Plasmid psoil36-7"/>
</dbReference>
<geneLocation type="plasmid" evidence="2 3">
    <name>psoil36-7</name>
</geneLocation>
<dbReference type="KEGG" id="hmi:soil367_18730"/>
<dbReference type="OrthoDB" id="6128088at2"/>
<name>A0A4P7XLU8_9ALTE</name>
<dbReference type="AlphaFoldDB" id="A0A4P7XLU8"/>
<sequence>MDLQNYPTPPSLAQFAVSLFKNKRFSRVLEPSAGRGDLAEALKSAYRHHRLQIDCVELDFENQSTLRGKEFSIVGHDFLAYAGGPIYSHILLNPPFSHGDSHVLHAWDLLEDGEIVAIINAETILNPFSQKRRHLVRLIEDHGHVSYKKYAFTSNDTKRKTDVEVAIVYLKKESDFNTEFLGTLEEDTAADQLVGETQNNELALNDKFISNRVTAFNCAVQALSESVNAGIRADHYARLLGHSIFDDLRCSDEPQDKRADQFNKAYLQLKERAWSSILRSTTVIGRLGSSAQKRLEAEFEKITPLAFTEANIYGFLEGLLLQQSDLQVEMMCDVFDQFSKYHPNNRVYYCGWKSNAKHRVNAFRLKMNRFILPALNSSFYASHIPSYLAWDDERRFHDFDKVFAMLDCKAENNIFGLRKLFKQPETMKRLAAGERIACDYFEVRFFRKSGTFHLFPTNKELIERLNRVVGKHRAWLPDEPVPEESSFWQQYASAEKACRNIKLTWNDEWQLKHGTGHAVADKLRSQFEEGLRKLGIEYDPDRAIETFEADSLPRPEAA</sequence>
<dbReference type="Pfam" id="PF13708">
    <property type="entry name" value="DUF4942"/>
    <property type="match status" value="1"/>
</dbReference>
<dbReference type="InterPro" id="IPR031339">
    <property type="entry name" value="DUF4942"/>
</dbReference>
<evidence type="ECO:0000313" key="2">
    <source>
        <dbReference type="EMBL" id="QCF28108.1"/>
    </source>
</evidence>
<keyword evidence="2" id="KW-0614">Plasmid</keyword>
<dbReference type="EMBL" id="CP031094">
    <property type="protein sequence ID" value="QCF28108.1"/>
    <property type="molecule type" value="Genomic_DNA"/>
</dbReference>
<dbReference type="RefSeq" id="WP_136550781.1">
    <property type="nucleotide sequence ID" value="NZ_CP031094.1"/>
</dbReference>
<dbReference type="InterPro" id="IPR029063">
    <property type="entry name" value="SAM-dependent_MTases_sf"/>
</dbReference>
<dbReference type="SUPFAM" id="SSF53335">
    <property type="entry name" value="S-adenosyl-L-methionine-dependent methyltransferases"/>
    <property type="match status" value="1"/>
</dbReference>
<reference evidence="2 3" key="1">
    <citation type="submission" date="2018-07" db="EMBL/GenBank/DDBJ databases">
        <title>Marsedoiliclastica nanhaica gen. nov. sp. nov., a novel marine hydrocarbonoclastic bacterium isolated from an in-situ enriched hydrocarbon-degrading consortium in deep-sea sediment.</title>
        <authorList>
            <person name="Dong C."/>
            <person name="Ma T."/>
            <person name="Liu R."/>
            <person name="Shao Z."/>
        </authorList>
    </citation>
    <scope>NUCLEOTIDE SEQUENCE [LARGE SCALE GENOMIC DNA]</scope>
    <source>
        <strain evidence="3">soil36-7</strain>
        <plasmid evidence="2 3">psoil36-7</plasmid>
    </source>
</reference>
<accession>A0A4P7XLU8</accession>
<evidence type="ECO:0000259" key="1">
    <source>
        <dbReference type="Pfam" id="PF13708"/>
    </source>
</evidence>
<proteinExistence type="predicted"/>
<protein>
    <submittedName>
        <fullName evidence="2">DUF4942 domain-containing protein</fullName>
    </submittedName>
</protein>
<keyword evidence="3" id="KW-1185">Reference proteome</keyword>
<dbReference type="Gene3D" id="3.40.50.150">
    <property type="entry name" value="Vaccinia Virus protein VP39"/>
    <property type="match status" value="1"/>
</dbReference>
<feature type="domain" description="DUF4942" evidence="1">
    <location>
        <begin position="268"/>
        <end position="474"/>
    </location>
</feature>